<keyword evidence="3" id="KW-0472">Membrane</keyword>
<dbReference type="Pfam" id="PF00059">
    <property type="entry name" value="Lectin_C"/>
    <property type="match status" value="2"/>
</dbReference>
<keyword evidence="1" id="KW-1015">Disulfide bond</keyword>
<dbReference type="AlphaFoldDB" id="A0A1D2M5C8"/>
<feature type="transmembrane region" description="Helical" evidence="3">
    <location>
        <begin position="1076"/>
        <end position="1097"/>
    </location>
</feature>
<sequence>MNPCHWSVCVLLFGVLMYVVAQKPALPDARSCERRTTHATYRDPRGVEHEYFFAWEDSRTSNIQFSWSDARNICRRVCMDLVSIESSAENRFVKRRMASGNLPNTGIWTSGRKCNFNGCNSPDLQPPLVNGWFWSAVGDKISTSNRDGSDWSNTGRTGISQPDNDERLRKNGNDEGCLAVLNNFYGDGIRWHDAACDHKKSFVCEDSDELLDYIQERNPDVRGRSVITMLLFGVFASVSAQRQLALPDPRSCVNRVKHATFRDGRGTFHNYLFSWEHGPTRSLEVDWLDARNICRRHCMDLISIETPAENNFVKRRIAQGSIRYIWTSGRKCNFNDCNRPDLKPNSINGWFWSGSGEKLRPTNNRNNGDWSHTGGVGRPQPDNRELPQGSDEACLAILNNFYNDGINWHDVACHHKKPFVCEDSNELLNYVRSRNPGIRFFNLVRKMKLLRLLPLLLSFWGGCLLPPPTVSGQFIPFTGEIRQAPFCVNPEEDDLQNFRFIFEYHNAAVDAVKRFVPISIDTKRSPTGFIKNMEFTRISPVPIPDDHPYKRFHNYFHVTITADPESDGMEDCAVKTSEHEDVTAIVPCQLRPQASYLHPNVFTIGGFNKPMKKFHEAHFHFRYVDYPCFDVTFSQFLIIAVRDFQKQQFETYFSSLMQVNIEGVGAPFPMYYGWDSSQINCHSKEFSDMSENWIPFKNQRAKVKFNYEYEKCMLANLANPHWTWGGTMCPPGPITCGTDSPHTKDHHPPPPLNGKPFASNTAKRVRTQSQNSRPTSTASWPWTIGPPTWPVPPVTTEESKIITNATIITAKPIIYKPMNVCEEVRDMFGKNPEGGRNRTDKCEKDLTFEERLERNGWRLVQTTLKLHGLLMIFTWTVASNCMIYSARFLKEATVIEKGKGCFSVGIWVWDHIFWLYIGLGTMWTAFGLLMLIPDLKPICNAYDGADATQFCFDFGTVHQVFGGFSVVLYHAGYVTGFIRPINETVRKGLVWYHAVSGYVAKYLGLLCLCTAPFTKKSAIALLVVGELSFCILVGLGTFIQIQMDKKILFFRRRPLFPVPEAIDTFIDPPYQFFRMILFPVIIISQLGIFGGLCFSAFSEKEILDV</sequence>
<dbReference type="Gene3D" id="1.20.120.1770">
    <property type="match status" value="1"/>
</dbReference>
<feature type="transmembrane region" description="Helical" evidence="3">
    <location>
        <begin position="1019"/>
        <end position="1041"/>
    </location>
</feature>
<protein>
    <recommendedName>
        <fullName evidence="5">C-type lectin domain-containing protein</fullName>
    </recommendedName>
</protein>
<dbReference type="InterPro" id="IPR018378">
    <property type="entry name" value="C-type_lectin_CS"/>
</dbReference>
<dbReference type="PROSITE" id="PS00615">
    <property type="entry name" value="C_TYPE_LECTIN_1"/>
    <property type="match status" value="2"/>
</dbReference>
<keyword evidence="3" id="KW-1133">Transmembrane helix</keyword>
<dbReference type="PROSITE" id="PS50041">
    <property type="entry name" value="C_TYPE_LECTIN_2"/>
    <property type="match status" value="2"/>
</dbReference>
<gene>
    <name evidence="6" type="ORF">Ocin01_18496</name>
</gene>
<evidence type="ECO:0000256" key="2">
    <source>
        <dbReference type="SAM" id="MobiDB-lite"/>
    </source>
</evidence>
<dbReference type="SMART" id="SM00034">
    <property type="entry name" value="CLECT"/>
    <property type="match status" value="2"/>
</dbReference>
<dbReference type="InterPro" id="IPR001304">
    <property type="entry name" value="C-type_lectin-like"/>
</dbReference>
<feature type="region of interest" description="Disordered" evidence="2">
    <location>
        <begin position="359"/>
        <end position="386"/>
    </location>
</feature>
<feature type="compositionally biased region" description="Polar residues" evidence="2">
    <location>
        <begin position="145"/>
        <end position="162"/>
    </location>
</feature>
<dbReference type="Proteomes" id="UP000094527">
    <property type="component" value="Unassembled WGS sequence"/>
</dbReference>
<dbReference type="PANTHER" id="PTHR21407">
    <property type="entry name" value="RE43931P-RELATED"/>
    <property type="match status" value="1"/>
</dbReference>
<dbReference type="EMBL" id="LJIJ01003989">
    <property type="protein sequence ID" value="ODM88187.1"/>
    <property type="molecule type" value="Genomic_DNA"/>
</dbReference>
<dbReference type="SUPFAM" id="SSF56436">
    <property type="entry name" value="C-type lectin-like"/>
    <property type="match status" value="2"/>
</dbReference>
<evidence type="ECO:0000256" key="4">
    <source>
        <dbReference type="SAM" id="SignalP"/>
    </source>
</evidence>
<evidence type="ECO:0000256" key="1">
    <source>
        <dbReference type="ARBA" id="ARBA00023157"/>
    </source>
</evidence>
<evidence type="ECO:0000313" key="6">
    <source>
        <dbReference type="EMBL" id="ODM88187.1"/>
    </source>
</evidence>
<evidence type="ECO:0000259" key="5">
    <source>
        <dbReference type="PROSITE" id="PS50041"/>
    </source>
</evidence>
<feature type="compositionally biased region" description="Polar residues" evidence="2">
    <location>
        <begin position="758"/>
        <end position="779"/>
    </location>
</feature>
<evidence type="ECO:0000256" key="3">
    <source>
        <dbReference type="SAM" id="Phobius"/>
    </source>
</evidence>
<comment type="caution">
    <text evidence="6">The sequence shown here is derived from an EMBL/GenBank/DDBJ whole genome shotgun (WGS) entry which is preliminary data.</text>
</comment>
<dbReference type="CDD" id="cd00037">
    <property type="entry name" value="CLECT"/>
    <property type="match status" value="2"/>
</dbReference>
<feature type="compositionally biased region" description="Polar residues" evidence="2">
    <location>
        <begin position="361"/>
        <end position="370"/>
    </location>
</feature>
<feature type="signal peptide" evidence="4">
    <location>
        <begin position="1"/>
        <end position="21"/>
    </location>
</feature>
<keyword evidence="3" id="KW-0812">Transmembrane</keyword>
<accession>A0A1D2M5C8</accession>
<feature type="region of interest" description="Disordered" evidence="2">
    <location>
        <begin position="145"/>
        <end position="168"/>
    </location>
</feature>
<dbReference type="InterPro" id="IPR016187">
    <property type="entry name" value="CTDL_fold"/>
</dbReference>
<dbReference type="OrthoDB" id="6051775at2759"/>
<organism evidence="6 7">
    <name type="scientific">Orchesella cincta</name>
    <name type="common">Springtail</name>
    <name type="synonym">Podura cincta</name>
    <dbReference type="NCBI Taxonomy" id="48709"/>
    <lineage>
        <taxon>Eukaryota</taxon>
        <taxon>Metazoa</taxon>
        <taxon>Ecdysozoa</taxon>
        <taxon>Arthropoda</taxon>
        <taxon>Hexapoda</taxon>
        <taxon>Collembola</taxon>
        <taxon>Entomobryomorpha</taxon>
        <taxon>Entomobryoidea</taxon>
        <taxon>Orchesellidae</taxon>
        <taxon>Orchesellinae</taxon>
        <taxon>Orchesella</taxon>
    </lineage>
</organism>
<dbReference type="STRING" id="48709.A0A1D2M5C8"/>
<feature type="transmembrane region" description="Helical" evidence="3">
    <location>
        <begin position="907"/>
        <end position="932"/>
    </location>
</feature>
<feature type="transmembrane region" description="Helical" evidence="3">
    <location>
        <begin position="866"/>
        <end position="886"/>
    </location>
</feature>
<feature type="chain" id="PRO_5008903493" description="C-type lectin domain-containing protein" evidence="4">
    <location>
        <begin position="22"/>
        <end position="1105"/>
    </location>
</feature>
<dbReference type="InterPro" id="IPR016186">
    <property type="entry name" value="C-type_lectin-like/link_sf"/>
</dbReference>
<dbReference type="Gene3D" id="3.10.100.10">
    <property type="entry name" value="Mannose-Binding Protein A, subunit A"/>
    <property type="match status" value="2"/>
</dbReference>
<feature type="domain" description="C-type lectin" evidence="5">
    <location>
        <begin position="287"/>
        <end position="422"/>
    </location>
</feature>
<keyword evidence="4" id="KW-0732">Signal</keyword>
<proteinExistence type="predicted"/>
<reference evidence="6 7" key="1">
    <citation type="journal article" date="2016" name="Genome Biol. Evol.">
        <title>Gene Family Evolution Reflects Adaptation to Soil Environmental Stressors in the Genome of the Collembolan Orchesella cincta.</title>
        <authorList>
            <person name="Faddeeva-Vakhrusheva A."/>
            <person name="Derks M.F."/>
            <person name="Anvar S.Y."/>
            <person name="Agamennone V."/>
            <person name="Suring W."/>
            <person name="Smit S."/>
            <person name="van Straalen N.M."/>
            <person name="Roelofs D."/>
        </authorList>
    </citation>
    <scope>NUCLEOTIDE SEQUENCE [LARGE SCALE GENOMIC DNA]</scope>
    <source>
        <tissue evidence="6">Mixed pool</tissue>
    </source>
</reference>
<feature type="region of interest" description="Disordered" evidence="2">
    <location>
        <begin position="739"/>
        <end position="788"/>
    </location>
</feature>
<evidence type="ECO:0000313" key="7">
    <source>
        <dbReference type="Proteomes" id="UP000094527"/>
    </source>
</evidence>
<keyword evidence="7" id="KW-1185">Reference proteome</keyword>
<feature type="transmembrane region" description="Helical" evidence="3">
    <location>
        <begin position="960"/>
        <end position="978"/>
    </location>
</feature>
<feature type="domain" description="C-type lectin" evidence="5">
    <location>
        <begin position="66"/>
        <end position="205"/>
    </location>
</feature>
<name>A0A1D2M5C8_ORCCI</name>
<dbReference type="PANTHER" id="PTHR21407:SF1">
    <property type="entry name" value="RE43931P"/>
    <property type="match status" value="1"/>
</dbReference>